<proteinExistence type="predicted"/>
<feature type="non-terminal residue" evidence="1">
    <location>
        <position position="117"/>
    </location>
</feature>
<gene>
    <name evidence="1" type="ORF">BT96DRAFT_748858</name>
</gene>
<feature type="non-terminal residue" evidence="1">
    <location>
        <position position="1"/>
    </location>
</feature>
<dbReference type="EMBL" id="ML769447">
    <property type="protein sequence ID" value="KAE9401304.1"/>
    <property type="molecule type" value="Genomic_DNA"/>
</dbReference>
<organism evidence="1 2">
    <name type="scientific">Gymnopus androsaceus JB14</name>
    <dbReference type="NCBI Taxonomy" id="1447944"/>
    <lineage>
        <taxon>Eukaryota</taxon>
        <taxon>Fungi</taxon>
        <taxon>Dikarya</taxon>
        <taxon>Basidiomycota</taxon>
        <taxon>Agaricomycotina</taxon>
        <taxon>Agaricomycetes</taxon>
        <taxon>Agaricomycetidae</taxon>
        <taxon>Agaricales</taxon>
        <taxon>Marasmiineae</taxon>
        <taxon>Omphalotaceae</taxon>
        <taxon>Gymnopus</taxon>
    </lineage>
</organism>
<dbReference type="AlphaFoldDB" id="A0A6A4HWN4"/>
<reference evidence="1" key="1">
    <citation type="journal article" date="2019" name="Environ. Microbiol.">
        <title>Fungal ecological strategies reflected in gene transcription - a case study of two litter decomposers.</title>
        <authorList>
            <person name="Barbi F."/>
            <person name="Kohler A."/>
            <person name="Barry K."/>
            <person name="Baskaran P."/>
            <person name="Daum C."/>
            <person name="Fauchery L."/>
            <person name="Ihrmark K."/>
            <person name="Kuo A."/>
            <person name="LaButti K."/>
            <person name="Lipzen A."/>
            <person name="Morin E."/>
            <person name="Grigoriev I.V."/>
            <person name="Henrissat B."/>
            <person name="Lindahl B."/>
            <person name="Martin F."/>
        </authorList>
    </citation>
    <scope>NUCLEOTIDE SEQUENCE</scope>
    <source>
        <strain evidence="1">JB14</strain>
    </source>
</reference>
<dbReference type="InterPro" id="IPR021109">
    <property type="entry name" value="Peptidase_aspartic_dom_sf"/>
</dbReference>
<name>A0A6A4HWN4_9AGAR</name>
<evidence type="ECO:0008006" key="3">
    <source>
        <dbReference type="Google" id="ProtNLM"/>
    </source>
</evidence>
<protein>
    <recommendedName>
        <fullName evidence="3">Aspartic peptidase DDI1-type domain-containing protein</fullName>
    </recommendedName>
</protein>
<evidence type="ECO:0000313" key="2">
    <source>
        <dbReference type="Proteomes" id="UP000799118"/>
    </source>
</evidence>
<keyword evidence="2" id="KW-1185">Reference proteome</keyword>
<evidence type="ECO:0000313" key="1">
    <source>
        <dbReference type="EMBL" id="KAE9401304.1"/>
    </source>
</evidence>
<accession>A0A6A4HWN4</accession>
<dbReference type="Gene3D" id="2.40.70.10">
    <property type="entry name" value="Acid Proteases"/>
    <property type="match status" value="1"/>
</dbReference>
<dbReference type="OrthoDB" id="3262237at2759"/>
<dbReference type="Proteomes" id="UP000799118">
    <property type="component" value="Unassembled WGS sequence"/>
</dbReference>
<sequence length="117" mass="13017">PFLANIELRDGNGKTVEEEGMVDDGAMVNAIDLSLYEALKQKIGGWKPTTRRFRMANGSVVPGKACWEGEVRVGGLDFPTRCEVFSSRGSWKVLIGKPLLEQLHVVHNYNEDSLQIK</sequence>